<comment type="catalytic activity">
    <reaction evidence="1">
        <text>Hydrolysis of terminal, non-reducing beta-D-glucosyl residues with release of beta-D-glucose.</text>
        <dbReference type="EC" id="3.2.1.21"/>
    </reaction>
</comment>
<dbReference type="Pfam" id="PF01915">
    <property type="entry name" value="Glyco_hydro_3_C"/>
    <property type="match status" value="1"/>
</dbReference>
<dbReference type="SUPFAM" id="SSF52279">
    <property type="entry name" value="Beta-D-glucan exohydrolase, C-terminal domain"/>
    <property type="match status" value="1"/>
</dbReference>
<dbReference type="GO" id="GO:0009251">
    <property type="term" value="P:glucan catabolic process"/>
    <property type="evidence" value="ECO:0007669"/>
    <property type="project" value="TreeGrafter"/>
</dbReference>
<evidence type="ECO:0000259" key="9">
    <source>
        <dbReference type="Pfam" id="PF01915"/>
    </source>
</evidence>
<dbReference type="InterPro" id="IPR051915">
    <property type="entry name" value="Cellulose_Degrad_GH3"/>
</dbReference>
<dbReference type="Gene3D" id="3.20.20.300">
    <property type="entry name" value="Glycoside hydrolase, family 3, N-terminal domain"/>
    <property type="match status" value="1"/>
</dbReference>
<reference evidence="10" key="1">
    <citation type="submission" date="2024-05" db="EMBL/GenBank/DDBJ databases">
        <authorList>
            <person name="Bunk B."/>
            <person name="Swiderski J."/>
            <person name="Sproer C."/>
            <person name="Thiel V."/>
        </authorList>
    </citation>
    <scope>NUCLEOTIDE SEQUENCE</scope>
    <source>
        <strain evidence="10">DSM 17735</strain>
    </source>
</reference>
<keyword evidence="5 10" id="KW-0378">Hydrolase</keyword>
<dbReference type="Pfam" id="PF00933">
    <property type="entry name" value="Glyco_hydro_3"/>
    <property type="match status" value="1"/>
</dbReference>
<dbReference type="RefSeq" id="WP_349277700.1">
    <property type="nucleotide sequence ID" value="NZ_CBCSCU010000003.1"/>
</dbReference>
<name>A0AAU7LNK3_9BURK</name>
<dbReference type="InterPro" id="IPR036881">
    <property type="entry name" value="Glyco_hydro_3_C_sf"/>
</dbReference>
<feature type="domain" description="Glycoside hydrolase family 3 C-terminal" evidence="9">
    <location>
        <begin position="498"/>
        <end position="776"/>
    </location>
</feature>
<keyword evidence="4" id="KW-0732">Signal</keyword>
<dbReference type="SUPFAM" id="SSF51445">
    <property type="entry name" value="(Trans)glycosidases"/>
    <property type="match status" value="1"/>
</dbReference>
<evidence type="ECO:0000256" key="3">
    <source>
        <dbReference type="ARBA" id="ARBA00012744"/>
    </source>
</evidence>
<dbReference type="AlphaFoldDB" id="A0AAU7LNK3"/>
<evidence type="ECO:0000256" key="5">
    <source>
        <dbReference type="ARBA" id="ARBA00022801"/>
    </source>
</evidence>
<feature type="region of interest" description="Disordered" evidence="7">
    <location>
        <begin position="593"/>
        <end position="613"/>
    </location>
</feature>
<dbReference type="PRINTS" id="PR00133">
    <property type="entry name" value="GLHYDRLASE3"/>
</dbReference>
<evidence type="ECO:0000256" key="2">
    <source>
        <dbReference type="ARBA" id="ARBA00005336"/>
    </source>
</evidence>
<feature type="domain" description="Glycoside hydrolase family 3 N-terminal" evidence="8">
    <location>
        <begin position="152"/>
        <end position="457"/>
    </location>
</feature>
<proteinExistence type="inferred from homology"/>
<dbReference type="Gene3D" id="3.40.50.1700">
    <property type="entry name" value="Glycoside hydrolase family 3 C-terminal domain"/>
    <property type="match status" value="1"/>
</dbReference>
<evidence type="ECO:0000256" key="7">
    <source>
        <dbReference type="SAM" id="MobiDB-lite"/>
    </source>
</evidence>
<keyword evidence="6" id="KW-0326">Glycosidase</keyword>
<dbReference type="PANTHER" id="PTHR30620:SF16">
    <property type="entry name" value="LYSOSOMAL BETA GLUCOSIDASE"/>
    <property type="match status" value="1"/>
</dbReference>
<organism evidence="10">
    <name type="scientific">Polaromonas hydrogenivorans</name>
    <dbReference type="NCBI Taxonomy" id="335476"/>
    <lineage>
        <taxon>Bacteria</taxon>
        <taxon>Pseudomonadati</taxon>
        <taxon>Pseudomonadota</taxon>
        <taxon>Betaproteobacteria</taxon>
        <taxon>Burkholderiales</taxon>
        <taxon>Comamonadaceae</taxon>
        <taxon>Polaromonas</taxon>
    </lineage>
</organism>
<dbReference type="InterPro" id="IPR002772">
    <property type="entry name" value="Glyco_hydro_3_C"/>
</dbReference>
<dbReference type="PANTHER" id="PTHR30620">
    <property type="entry name" value="PERIPLASMIC BETA-GLUCOSIDASE-RELATED"/>
    <property type="match status" value="1"/>
</dbReference>
<evidence type="ECO:0000313" key="10">
    <source>
        <dbReference type="EMBL" id="XBP69237.1"/>
    </source>
</evidence>
<dbReference type="InterPro" id="IPR017853">
    <property type="entry name" value="GH"/>
</dbReference>
<evidence type="ECO:0000259" key="8">
    <source>
        <dbReference type="Pfam" id="PF00933"/>
    </source>
</evidence>
<dbReference type="EMBL" id="CP157675">
    <property type="protein sequence ID" value="XBP69237.1"/>
    <property type="molecule type" value="Genomic_DNA"/>
</dbReference>
<dbReference type="GO" id="GO:0008422">
    <property type="term" value="F:beta-glucosidase activity"/>
    <property type="evidence" value="ECO:0007669"/>
    <property type="project" value="UniProtKB-EC"/>
</dbReference>
<protein>
    <recommendedName>
        <fullName evidence="3">beta-glucosidase</fullName>
        <ecNumber evidence="3">3.2.1.21</ecNumber>
    </recommendedName>
</protein>
<comment type="similarity">
    <text evidence="2">Belongs to the glycosyl hydrolase 3 family.</text>
</comment>
<evidence type="ECO:0000256" key="1">
    <source>
        <dbReference type="ARBA" id="ARBA00000448"/>
    </source>
</evidence>
<dbReference type="InterPro" id="IPR001764">
    <property type="entry name" value="Glyco_hydro_3_N"/>
</dbReference>
<gene>
    <name evidence="10" type="ORF">ABLV49_15195</name>
</gene>
<dbReference type="InterPro" id="IPR036962">
    <property type="entry name" value="Glyco_hydro_3_N_sf"/>
</dbReference>
<evidence type="ECO:0000256" key="6">
    <source>
        <dbReference type="ARBA" id="ARBA00023295"/>
    </source>
</evidence>
<evidence type="ECO:0000256" key="4">
    <source>
        <dbReference type="ARBA" id="ARBA00022729"/>
    </source>
</evidence>
<sequence length="776" mass="82581">MKSTLQQQFHARPTALAASALIGALMLTACGGGDGDGIALDTGIDNTLAQPAISAQVKSILTVEGKQFKDSNGNGQLDKYEDWRRSIDQRVDDLVGKMTLEEKVGLMLIDTLNSDAGGSVSQTAFDYINVQKMSRFVFRNVVTATPTAGQVTPEQAAKFTNAVQAMTESTRLGIPAVFKSNARNHYEKDPRFGISEAAGAFTEFPKEAGLASASLGAGDMSLVRNFATVMGDEWKSIGLRGMYGYMADLSTEPRWYRVHETFTEDADLNASIMKTLVQTLQGSTVKDGTSVNPKSAVALTMKHFPGGGPQEGGFDPHYAHGKNQAYPGGNFAYHLKPFMAALDAGVSSIMPYYGVPINVTYEGVTYDQVGMAFSKQIVTDLLRGKLGFKGYVNSDTGIINDRAWGLEKKTVAERVAAALNGGTETLSGFHTNQTIMDLVKAGLVTEARVTEAAKRLLKEQFQLGLFENPYVDASKAAASIGNDANRAVGMDIQRKSIALLQNQDQAAGGKTLPLKAGAKVYTMGLAKADVQKYGYTVTDGESNKNADGSTVTDVNGDAVGRPSAAGSDYAVIRVEVSNNKLVPGTTTKYTSTYKSDDPATGGRINPATGKSWGSEDRCVAKADYSVEDATKACLDNGLGFGGSFPWENGMLSFTEMAAAQSWQVSPSLADIKKVMQEVGDPKKVVLSIYFRQPYVLDDASGLKTAGAIVAGFGVSNTALLDVLSGKVLATGAAFKPQGKLPFALANNSKAIVDNQPDVPGYPEKDTLYKFGFGLTY</sequence>
<dbReference type="PROSITE" id="PS51257">
    <property type="entry name" value="PROKAR_LIPOPROTEIN"/>
    <property type="match status" value="1"/>
</dbReference>
<dbReference type="EC" id="3.2.1.21" evidence="3"/>
<accession>A0AAU7LNK3</accession>